<comment type="caution">
    <text evidence="1">The sequence shown here is derived from an EMBL/GenBank/DDBJ whole genome shotgun (WGS) entry which is preliminary data.</text>
</comment>
<proteinExistence type="predicted"/>
<keyword evidence="2" id="KW-1185">Reference proteome</keyword>
<dbReference type="Proteomes" id="UP001221757">
    <property type="component" value="Unassembled WGS sequence"/>
</dbReference>
<evidence type="ECO:0000313" key="1">
    <source>
        <dbReference type="EMBL" id="KAJ7692621.1"/>
    </source>
</evidence>
<sequence length="78" mass="8008">MAVSDQGNSDPLNFAKGIATTLPPPFACSASYTTPSGTGQFTPAVIKQVRLLRRRLPRFADVELRGTGAGADAAACGA</sequence>
<dbReference type="EMBL" id="JARKIE010000051">
    <property type="protein sequence ID" value="KAJ7692621.1"/>
    <property type="molecule type" value="Genomic_DNA"/>
</dbReference>
<name>A0AAD7GJZ8_MYCRO</name>
<protein>
    <submittedName>
        <fullName evidence="1">Uncharacterized protein</fullName>
    </submittedName>
</protein>
<organism evidence="1 2">
    <name type="scientific">Mycena rosella</name>
    <name type="common">Pink bonnet</name>
    <name type="synonym">Agaricus rosellus</name>
    <dbReference type="NCBI Taxonomy" id="1033263"/>
    <lineage>
        <taxon>Eukaryota</taxon>
        <taxon>Fungi</taxon>
        <taxon>Dikarya</taxon>
        <taxon>Basidiomycota</taxon>
        <taxon>Agaricomycotina</taxon>
        <taxon>Agaricomycetes</taxon>
        <taxon>Agaricomycetidae</taxon>
        <taxon>Agaricales</taxon>
        <taxon>Marasmiineae</taxon>
        <taxon>Mycenaceae</taxon>
        <taxon>Mycena</taxon>
    </lineage>
</organism>
<dbReference type="AlphaFoldDB" id="A0AAD7GJZ8"/>
<reference evidence="1" key="1">
    <citation type="submission" date="2023-03" db="EMBL/GenBank/DDBJ databases">
        <title>Massive genome expansion in bonnet fungi (Mycena s.s.) driven by repeated elements and novel gene families across ecological guilds.</title>
        <authorList>
            <consortium name="Lawrence Berkeley National Laboratory"/>
            <person name="Harder C.B."/>
            <person name="Miyauchi S."/>
            <person name="Viragh M."/>
            <person name="Kuo A."/>
            <person name="Thoen E."/>
            <person name="Andreopoulos B."/>
            <person name="Lu D."/>
            <person name="Skrede I."/>
            <person name="Drula E."/>
            <person name="Henrissat B."/>
            <person name="Morin E."/>
            <person name="Kohler A."/>
            <person name="Barry K."/>
            <person name="LaButti K."/>
            <person name="Morin E."/>
            <person name="Salamov A."/>
            <person name="Lipzen A."/>
            <person name="Mereny Z."/>
            <person name="Hegedus B."/>
            <person name="Baldrian P."/>
            <person name="Stursova M."/>
            <person name="Weitz H."/>
            <person name="Taylor A."/>
            <person name="Grigoriev I.V."/>
            <person name="Nagy L.G."/>
            <person name="Martin F."/>
            <person name="Kauserud H."/>
        </authorList>
    </citation>
    <scope>NUCLEOTIDE SEQUENCE</scope>
    <source>
        <strain evidence="1">CBHHK067</strain>
    </source>
</reference>
<evidence type="ECO:0000313" key="2">
    <source>
        <dbReference type="Proteomes" id="UP001221757"/>
    </source>
</evidence>
<accession>A0AAD7GJZ8</accession>
<gene>
    <name evidence="1" type="ORF">B0H17DRAFT_1200436</name>
</gene>